<organism evidence="1 2">
    <name type="scientific">Paenibacillus foliorum</name>
    <dbReference type="NCBI Taxonomy" id="2654974"/>
    <lineage>
        <taxon>Bacteria</taxon>
        <taxon>Bacillati</taxon>
        <taxon>Bacillota</taxon>
        <taxon>Bacilli</taxon>
        <taxon>Bacillales</taxon>
        <taxon>Paenibacillaceae</taxon>
        <taxon>Paenibacillus</taxon>
    </lineage>
</organism>
<dbReference type="Proteomes" id="UP000641588">
    <property type="component" value="Unassembled WGS sequence"/>
</dbReference>
<keyword evidence="2" id="KW-1185">Reference proteome</keyword>
<evidence type="ECO:0000313" key="1">
    <source>
        <dbReference type="EMBL" id="NOU95670.1"/>
    </source>
</evidence>
<dbReference type="EMBL" id="WHOD01000075">
    <property type="protein sequence ID" value="NOU95670.1"/>
    <property type="molecule type" value="Genomic_DNA"/>
</dbReference>
<dbReference type="AlphaFoldDB" id="A0A972GZD0"/>
<sequence>MVCSPCTDSRSQVDEVKVFETFGGDLPVDDATVKLESKPSGRPDAQESNMIERLFGFSKFRRFYPLCAVSLDM</sequence>
<dbReference type="RefSeq" id="WP_171653901.1">
    <property type="nucleotide sequence ID" value="NZ_WHOD01000075.1"/>
</dbReference>
<proteinExistence type="predicted"/>
<evidence type="ECO:0000313" key="2">
    <source>
        <dbReference type="Proteomes" id="UP000641588"/>
    </source>
</evidence>
<accession>A0A972GZD0</accession>
<reference evidence="1" key="1">
    <citation type="submission" date="2019-10" db="EMBL/GenBank/DDBJ databases">
        <title>Description of Paenibacillus glebae sp. nov.</title>
        <authorList>
            <person name="Carlier A."/>
            <person name="Qi S."/>
        </authorList>
    </citation>
    <scope>NUCLEOTIDE SEQUENCE</scope>
    <source>
        <strain evidence="1">LMG 31456</strain>
    </source>
</reference>
<gene>
    <name evidence="1" type="ORF">GC093_20920</name>
</gene>
<name>A0A972GZD0_9BACL</name>
<protein>
    <submittedName>
        <fullName evidence="1">Uncharacterized protein</fullName>
    </submittedName>
</protein>
<comment type="caution">
    <text evidence="1">The sequence shown here is derived from an EMBL/GenBank/DDBJ whole genome shotgun (WGS) entry which is preliminary data.</text>
</comment>